<dbReference type="GO" id="GO:0005739">
    <property type="term" value="C:mitochondrion"/>
    <property type="evidence" value="ECO:0007669"/>
    <property type="project" value="UniProtKB-SubCell"/>
</dbReference>
<dbReference type="AlphaFoldDB" id="A0A3B1CXC6"/>
<feature type="domain" description="TACO1/YebC-like second and third" evidence="7">
    <location>
        <begin position="82"/>
        <end position="239"/>
    </location>
</feature>
<comment type="subcellular location">
    <subcellularLocation>
        <location evidence="1">Mitochondrion</location>
    </subcellularLocation>
</comment>
<evidence type="ECO:0000259" key="7">
    <source>
        <dbReference type="Pfam" id="PF01709"/>
    </source>
</evidence>
<feature type="domain" description="TACO1/YebC-like N-terminal" evidence="8">
    <location>
        <begin position="5"/>
        <end position="76"/>
    </location>
</feature>
<dbReference type="Gene3D" id="1.10.10.200">
    <property type="match status" value="1"/>
</dbReference>
<dbReference type="Pfam" id="PF20772">
    <property type="entry name" value="TACO1_YebC_N"/>
    <property type="match status" value="1"/>
</dbReference>
<dbReference type="EMBL" id="UOGI01000345">
    <property type="protein sequence ID" value="VAX34549.1"/>
    <property type="molecule type" value="Genomic_DNA"/>
</dbReference>
<dbReference type="PANTHER" id="PTHR12532:SF6">
    <property type="entry name" value="TRANSCRIPTIONAL REGULATORY PROTEIN YEBC-RELATED"/>
    <property type="match status" value="1"/>
</dbReference>
<dbReference type="Gene3D" id="3.30.70.980">
    <property type="match status" value="2"/>
</dbReference>
<reference evidence="9" key="1">
    <citation type="submission" date="2018-06" db="EMBL/GenBank/DDBJ databases">
        <authorList>
            <person name="Zhirakovskaya E."/>
        </authorList>
    </citation>
    <scope>NUCLEOTIDE SEQUENCE</scope>
</reference>
<keyword evidence="4" id="KW-0805">Transcription regulation</keyword>
<sequence length="251" mass="27626">MSGHSKWSQIKHKKAVVDVKRGKLFSKLAREIAVAARLGGEDPAMNPRLRTAIEKAKEANMPHDNIKRAIQKGTGELPGASYEEAIYEGYGPGGVALLIEALTDNKNRTVAEIRHMLGKHGGSLGEAGCVSWMFEKKGYILVEKSSTDEDTLMSIVIDAGAEDMQNDPREAHYEIITAPEDLKKVKDVLLERGIPVSVAEITMLPKSCVSLDGNMAEKMIRLMDILEDHDDVQNVYANFDIPDEVIANVEK</sequence>
<dbReference type="InterPro" id="IPR049083">
    <property type="entry name" value="TACO1_YebC_N"/>
</dbReference>
<evidence type="ECO:0000256" key="3">
    <source>
        <dbReference type="ARBA" id="ARBA00022490"/>
    </source>
</evidence>
<dbReference type="InterPro" id="IPR048300">
    <property type="entry name" value="TACO1_YebC-like_2nd/3rd_dom"/>
</dbReference>
<evidence type="ECO:0000256" key="4">
    <source>
        <dbReference type="ARBA" id="ARBA00023015"/>
    </source>
</evidence>
<organism evidence="9">
    <name type="scientific">hydrothermal vent metagenome</name>
    <dbReference type="NCBI Taxonomy" id="652676"/>
    <lineage>
        <taxon>unclassified sequences</taxon>
        <taxon>metagenomes</taxon>
        <taxon>ecological metagenomes</taxon>
    </lineage>
</organism>
<proteinExistence type="inferred from homology"/>
<dbReference type="InterPro" id="IPR029072">
    <property type="entry name" value="YebC-like"/>
</dbReference>
<dbReference type="GO" id="GO:0003677">
    <property type="term" value="F:DNA binding"/>
    <property type="evidence" value="ECO:0007669"/>
    <property type="project" value="UniProtKB-KW"/>
</dbReference>
<protein>
    <submittedName>
        <fullName evidence="9">Probable transcriptional regulatory protein YebC</fullName>
    </submittedName>
</protein>
<evidence type="ECO:0000256" key="6">
    <source>
        <dbReference type="ARBA" id="ARBA00023163"/>
    </source>
</evidence>
<dbReference type="FunFam" id="1.10.10.200:FF:000002">
    <property type="entry name" value="Probable transcriptional regulatory protein CLM62_37755"/>
    <property type="match status" value="1"/>
</dbReference>
<dbReference type="HAMAP" id="MF_00693">
    <property type="entry name" value="Transcrip_reg_TACO1"/>
    <property type="match status" value="1"/>
</dbReference>
<evidence type="ECO:0000259" key="8">
    <source>
        <dbReference type="Pfam" id="PF20772"/>
    </source>
</evidence>
<name>A0A3B1CXC6_9ZZZZ</name>
<evidence type="ECO:0000256" key="2">
    <source>
        <dbReference type="ARBA" id="ARBA00008724"/>
    </source>
</evidence>
<dbReference type="GO" id="GO:0005829">
    <property type="term" value="C:cytosol"/>
    <property type="evidence" value="ECO:0007669"/>
    <property type="project" value="TreeGrafter"/>
</dbReference>
<dbReference type="InterPro" id="IPR017856">
    <property type="entry name" value="Integrase-like_N"/>
</dbReference>
<dbReference type="Pfam" id="PF01709">
    <property type="entry name" value="Transcrip_reg"/>
    <property type="match status" value="1"/>
</dbReference>
<gene>
    <name evidence="9" type="ORF">MNBD_NITROSPIRAE03-1229</name>
</gene>
<dbReference type="NCBIfam" id="NF001030">
    <property type="entry name" value="PRK00110.1"/>
    <property type="match status" value="1"/>
</dbReference>
<keyword evidence="6" id="KW-0804">Transcription</keyword>
<accession>A0A3B1CXC6</accession>
<comment type="similarity">
    <text evidence="2">Belongs to the TACO1 family.</text>
</comment>
<evidence type="ECO:0000256" key="1">
    <source>
        <dbReference type="ARBA" id="ARBA00004173"/>
    </source>
</evidence>
<keyword evidence="5" id="KW-0238">DNA-binding</keyword>
<dbReference type="NCBIfam" id="TIGR01033">
    <property type="entry name" value="YebC/PmpR family DNA-binding transcriptional regulator"/>
    <property type="match status" value="1"/>
</dbReference>
<dbReference type="InterPro" id="IPR002876">
    <property type="entry name" value="Transcrip_reg_TACO1-like"/>
</dbReference>
<dbReference type="SUPFAM" id="SSF75625">
    <property type="entry name" value="YebC-like"/>
    <property type="match status" value="1"/>
</dbReference>
<dbReference type="InterPro" id="IPR026564">
    <property type="entry name" value="Transcrip_reg_TACO1-like_dom3"/>
</dbReference>
<dbReference type="PANTHER" id="PTHR12532">
    <property type="entry name" value="TRANSLATIONAL ACTIVATOR OF CYTOCHROME C OXIDASE 1"/>
    <property type="match status" value="1"/>
</dbReference>
<dbReference type="NCBIfam" id="NF009044">
    <property type="entry name" value="PRK12378.1"/>
    <property type="match status" value="1"/>
</dbReference>
<keyword evidence="3" id="KW-0963">Cytoplasm</keyword>
<evidence type="ECO:0000313" key="9">
    <source>
        <dbReference type="EMBL" id="VAX34549.1"/>
    </source>
</evidence>
<evidence type="ECO:0000256" key="5">
    <source>
        <dbReference type="ARBA" id="ARBA00023125"/>
    </source>
</evidence>
<dbReference type="FunFam" id="3.30.70.980:FF:000002">
    <property type="entry name" value="Probable transcriptional regulatory protein YebC"/>
    <property type="match status" value="1"/>
</dbReference>